<feature type="region of interest" description="Disordered" evidence="1">
    <location>
        <begin position="177"/>
        <end position="215"/>
    </location>
</feature>
<name>A0ABY8BP70_AFICR</name>
<keyword evidence="4" id="KW-1185">Reference proteome</keyword>
<feature type="chain" id="PRO_5045190306" description="Lipoprotein" evidence="2">
    <location>
        <begin position="43"/>
        <end position="215"/>
    </location>
</feature>
<evidence type="ECO:0000256" key="2">
    <source>
        <dbReference type="SAM" id="SignalP"/>
    </source>
</evidence>
<proteinExistence type="predicted"/>
<dbReference type="SUPFAM" id="SSF159594">
    <property type="entry name" value="XCC0632-like"/>
    <property type="match status" value="1"/>
</dbReference>
<feature type="compositionally biased region" description="Low complexity" evidence="1">
    <location>
        <begin position="188"/>
        <end position="209"/>
    </location>
</feature>
<dbReference type="Proteomes" id="UP001213907">
    <property type="component" value="Chromosome"/>
</dbReference>
<dbReference type="EMBL" id="CP113162">
    <property type="protein sequence ID" value="WEF51166.1"/>
    <property type="molecule type" value="Genomic_DNA"/>
</dbReference>
<evidence type="ECO:0000313" key="3">
    <source>
        <dbReference type="EMBL" id="WEF51166.1"/>
    </source>
</evidence>
<accession>A0ABY8BP70</accession>
<keyword evidence="2" id="KW-0732">Signal</keyword>
<evidence type="ECO:0000313" key="4">
    <source>
        <dbReference type="Proteomes" id="UP001213907"/>
    </source>
</evidence>
<evidence type="ECO:0008006" key="5">
    <source>
        <dbReference type="Google" id="ProtNLM"/>
    </source>
</evidence>
<gene>
    <name evidence="3" type="ORF">AFIC_002738</name>
</gene>
<sequence length="215" mass="21924">MTPSILTMAASMLGRAKMPRQKKAFGWLALGALALLTAGCTAEGPGPTASSQGFGPTVAFESVDGPPPQVFQRLVKVLETEGTTRHISVVSRDANPTYRVRSYYAAQVKRGTHNASIAWVWDVYAGDQSRAARLSGTEPAGTAGADAWDAASDQVLRRISQAGLSGLTNLVNGGAAPVQSAPPVPETAGPAVAGLPAAGTPETGAPAQALAFSGQ</sequence>
<organism evidence="3 4">
    <name type="scientific">Afipia carboxydohydrogena</name>
    <name type="common">Pseudomonas carboxydohydrogena</name>
    <dbReference type="NCBI Taxonomy" id="290"/>
    <lineage>
        <taxon>Bacteria</taxon>
        <taxon>Pseudomonadati</taxon>
        <taxon>Pseudomonadota</taxon>
        <taxon>Alphaproteobacteria</taxon>
        <taxon>Hyphomicrobiales</taxon>
        <taxon>Nitrobacteraceae</taxon>
        <taxon>Afipia</taxon>
    </lineage>
</organism>
<protein>
    <recommendedName>
        <fullName evidence="5">Lipoprotein</fullName>
    </recommendedName>
</protein>
<evidence type="ECO:0000256" key="1">
    <source>
        <dbReference type="SAM" id="MobiDB-lite"/>
    </source>
</evidence>
<feature type="signal peptide" evidence="2">
    <location>
        <begin position="1"/>
        <end position="42"/>
    </location>
</feature>
<reference evidence="3 4" key="1">
    <citation type="submission" date="2022-11" db="EMBL/GenBank/DDBJ databases">
        <authorList>
            <person name="Siebert D."/>
            <person name="Busche T."/>
            <person name="Saydam E."/>
            <person name="Kalinowski J."/>
            <person name="Ruckert C."/>
            <person name="Blombach B."/>
        </authorList>
    </citation>
    <scope>NUCLEOTIDE SEQUENCE [LARGE SCALE GENOMIC DNA]</scope>
    <source>
        <strain evidence="3 4">DSM 1083</strain>
    </source>
</reference>